<evidence type="ECO:0000256" key="3">
    <source>
        <dbReference type="ARBA" id="ARBA00022454"/>
    </source>
</evidence>
<evidence type="ECO:0000259" key="19">
    <source>
        <dbReference type="PROSITE" id="PS50865"/>
    </source>
</evidence>
<dbReference type="Ensembl" id="ENSDLAT00005026639.2">
    <property type="protein sequence ID" value="ENSDLAP00005024927.1"/>
    <property type="gene ID" value="ENSDLAG00005008873.2"/>
</dbReference>
<evidence type="ECO:0000256" key="5">
    <source>
        <dbReference type="ARBA" id="ARBA00022771"/>
    </source>
</evidence>
<name>A0A8C4F2N7_DICLA</name>
<dbReference type="GO" id="GO:0008270">
    <property type="term" value="F:zinc ion binding"/>
    <property type="evidence" value="ECO:0007669"/>
    <property type="project" value="UniProtKB-KW"/>
</dbReference>
<dbReference type="PROSITE" id="PS50016">
    <property type="entry name" value="ZF_PHD_2"/>
    <property type="match status" value="1"/>
</dbReference>
<feature type="domain" description="Bromo" evidence="16">
    <location>
        <begin position="165"/>
        <end position="235"/>
    </location>
</feature>
<dbReference type="PANTHER" id="PTHR46453">
    <property type="entry name" value="PROTEIN KINASE C-BINDING PROTEIN 1"/>
    <property type="match status" value="1"/>
</dbReference>
<evidence type="ECO:0000256" key="6">
    <source>
        <dbReference type="ARBA" id="ARBA00022833"/>
    </source>
</evidence>
<feature type="region of interest" description="Disordered" evidence="15">
    <location>
        <begin position="410"/>
        <end position="519"/>
    </location>
</feature>
<dbReference type="Pfam" id="PF24324">
    <property type="entry name" value="MYND_ZMYND11_ZMYD8"/>
    <property type="match status" value="1"/>
</dbReference>
<feature type="compositionally biased region" description="Polar residues" evidence="15">
    <location>
        <begin position="439"/>
        <end position="448"/>
    </location>
</feature>
<dbReference type="Proteomes" id="UP000694389">
    <property type="component" value="Unassembled WGS sequence"/>
</dbReference>
<feature type="region of interest" description="Disordered" evidence="15">
    <location>
        <begin position="1"/>
        <end position="58"/>
    </location>
</feature>
<feature type="compositionally biased region" description="Basic and acidic residues" evidence="15">
    <location>
        <begin position="589"/>
        <end position="602"/>
    </location>
</feature>
<dbReference type="Pfam" id="PF00439">
    <property type="entry name" value="Bromodomain"/>
    <property type="match status" value="1"/>
</dbReference>
<evidence type="ECO:0000256" key="13">
    <source>
        <dbReference type="PROSITE-ProRule" id="PRU00134"/>
    </source>
</evidence>
<dbReference type="SUPFAM" id="SSF63748">
    <property type="entry name" value="Tudor/PWWP/MBT"/>
    <property type="match status" value="1"/>
</dbReference>
<dbReference type="FunFam" id="2.30.30.140:FF:000003">
    <property type="entry name" value="Protein kinase C-binding protein 1 isoform C"/>
    <property type="match status" value="1"/>
</dbReference>
<evidence type="ECO:0000313" key="20">
    <source>
        <dbReference type="Ensembl" id="ENSDLAP00005024927.1"/>
    </source>
</evidence>
<feature type="compositionally biased region" description="Polar residues" evidence="15">
    <location>
        <begin position="974"/>
        <end position="985"/>
    </location>
</feature>
<feature type="domain" description="PHD-type" evidence="17">
    <location>
        <begin position="88"/>
        <end position="133"/>
    </location>
</feature>
<evidence type="ECO:0000256" key="11">
    <source>
        <dbReference type="ARBA" id="ARBA00023242"/>
    </source>
</evidence>
<dbReference type="Gene3D" id="6.10.140.2220">
    <property type="match status" value="1"/>
</dbReference>
<keyword evidence="6" id="KW-0862">Zinc</keyword>
<keyword evidence="10" id="KW-0804">Transcription</keyword>
<keyword evidence="8" id="KW-0805">Transcription regulation</keyword>
<dbReference type="GO" id="GO:0005694">
    <property type="term" value="C:chromosome"/>
    <property type="evidence" value="ECO:0007669"/>
    <property type="project" value="UniProtKB-SubCell"/>
</dbReference>
<dbReference type="InterPro" id="IPR036427">
    <property type="entry name" value="Bromodomain-like_sf"/>
</dbReference>
<feature type="compositionally biased region" description="Basic and acidic residues" evidence="15">
    <location>
        <begin position="626"/>
        <end position="650"/>
    </location>
</feature>
<evidence type="ECO:0000256" key="1">
    <source>
        <dbReference type="ARBA" id="ARBA00004123"/>
    </source>
</evidence>
<dbReference type="GO" id="GO:0005737">
    <property type="term" value="C:cytoplasm"/>
    <property type="evidence" value="ECO:0007669"/>
    <property type="project" value="TreeGrafter"/>
</dbReference>
<dbReference type="PANTHER" id="PTHR46453:SF5">
    <property type="entry name" value="PROTEIN KINASE C-BINDING PROTEIN 1 ISOFORM X1"/>
    <property type="match status" value="1"/>
</dbReference>
<evidence type="ECO:0000256" key="9">
    <source>
        <dbReference type="ARBA" id="ARBA00023117"/>
    </source>
</evidence>
<evidence type="ECO:0000256" key="4">
    <source>
        <dbReference type="ARBA" id="ARBA00022723"/>
    </source>
</evidence>
<dbReference type="Gene3D" id="1.20.920.10">
    <property type="entry name" value="Bromodomain-like"/>
    <property type="match status" value="1"/>
</dbReference>
<reference evidence="20" key="2">
    <citation type="submission" date="2025-09" db="UniProtKB">
        <authorList>
            <consortium name="Ensembl"/>
        </authorList>
    </citation>
    <scope>IDENTIFICATION</scope>
</reference>
<feature type="compositionally biased region" description="Basic and acidic residues" evidence="15">
    <location>
        <begin position="697"/>
        <end position="708"/>
    </location>
</feature>
<feature type="compositionally biased region" description="Basic and acidic residues" evidence="15">
    <location>
        <begin position="671"/>
        <end position="689"/>
    </location>
</feature>
<dbReference type="SMART" id="SM00297">
    <property type="entry name" value="BROMO"/>
    <property type="match status" value="1"/>
</dbReference>
<dbReference type="InterPro" id="IPR013083">
    <property type="entry name" value="Znf_RING/FYVE/PHD"/>
</dbReference>
<keyword evidence="5 13" id="KW-0863">Zinc-finger</keyword>
<feature type="region of interest" description="Disordered" evidence="15">
    <location>
        <begin position="537"/>
        <end position="557"/>
    </location>
</feature>
<keyword evidence="3" id="KW-0158">Chromosome</keyword>
<dbReference type="PROSITE" id="PS50865">
    <property type="entry name" value="ZF_MYND_2"/>
    <property type="match status" value="1"/>
</dbReference>
<feature type="coiled-coil region" evidence="14">
    <location>
        <begin position="863"/>
        <end position="904"/>
    </location>
</feature>
<feature type="region of interest" description="Disordered" evidence="15">
    <location>
        <begin position="953"/>
        <end position="1011"/>
    </location>
</feature>
<dbReference type="SUPFAM" id="SSF57903">
    <property type="entry name" value="FYVE/PHD zinc finger"/>
    <property type="match status" value="1"/>
</dbReference>
<dbReference type="SMART" id="SM00249">
    <property type="entry name" value="PHD"/>
    <property type="match status" value="1"/>
</dbReference>
<dbReference type="GO" id="GO:0140006">
    <property type="term" value="F:histone H3 reader activity"/>
    <property type="evidence" value="ECO:0007669"/>
    <property type="project" value="UniProtKB-ARBA"/>
</dbReference>
<feature type="domain" description="MYND-type" evidence="19">
    <location>
        <begin position="916"/>
        <end position="950"/>
    </location>
</feature>
<evidence type="ECO:0000256" key="12">
    <source>
        <dbReference type="PROSITE-ProRule" id="PRU00035"/>
    </source>
</evidence>
<dbReference type="AlphaFoldDB" id="A0A8C4F2N7"/>
<keyword evidence="7" id="KW-0156">Chromatin regulator</keyword>
<dbReference type="PROSITE" id="PS01359">
    <property type="entry name" value="ZF_PHD_1"/>
    <property type="match status" value="1"/>
</dbReference>
<feature type="compositionally biased region" description="Basic and acidic residues" evidence="15">
    <location>
        <begin position="1"/>
        <end position="12"/>
    </location>
</feature>
<feature type="compositionally biased region" description="Low complexity" evidence="15">
    <location>
        <begin position="23"/>
        <end position="34"/>
    </location>
</feature>
<dbReference type="CDD" id="cd20160">
    <property type="entry name" value="PWWP_PRKCBP1"/>
    <property type="match status" value="1"/>
</dbReference>
<dbReference type="FunFam" id="6.10.140.2220:FF:000002">
    <property type="entry name" value="Protein kinase C-binding protein 1 isoform C"/>
    <property type="match status" value="1"/>
</dbReference>
<organism evidence="20 21">
    <name type="scientific">Dicentrarchus labrax</name>
    <name type="common">European seabass</name>
    <name type="synonym">Morone labrax</name>
    <dbReference type="NCBI Taxonomy" id="13489"/>
    <lineage>
        <taxon>Eukaryota</taxon>
        <taxon>Metazoa</taxon>
        <taxon>Chordata</taxon>
        <taxon>Craniata</taxon>
        <taxon>Vertebrata</taxon>
        <taxon>Euteleostomi</taxon>
        <taxon>Actinopterygii</taxon>
        <taxon>Neopterygii</taxon>
        <taxon>Teleostei</taxon>
        <taxon>Neoteleostei</taxon>
        <taxon>Acanthomorphata</taxon>
        <taxon>Eupercaria</taxon>
        <taxon>Moronidae</taxon>
        <taxon>Dicentrarchus</taxon>
    </lineage>
</organism>
<dbReference type="InterPro" id="IPR001965">
    <property type="entry name" value="Znf_PHD"/>
</dbReference>
<dbReference type="PROSITE" id="PS50014">
    <property type="entry name" value="BROMODOMAIN_2"/>
    <property type="match status" value="1"/>
</dbReference>
<dbReference type="SUPFAM" id="SSF47370">
    <property type="entry name" value="Bromodomain"/>
    <property type="match status" value="1"/>
</dbReference>
<feature type="compositionally biased region" description="Polar residues" evidence="15">
    <location>
        <begin position="462"/>
        <end position="473"/>
    </location>
</feature>
<dbReference type="PROSITE" id="PS01360">
    <property type="entry name" value="ZF_MYND_1"/>
    <property type="match status" value="1"/>
</dbReference>
<dbReference type="InterPro" id="IPR019787">
    <property type="entry name" value="Znf_PHD-finger"/>
</dbReference>
<keyword evidence="14" id="KW-0175">Coiled coil</keyword>
<evidence type="ECO:0000259" key="17">
    <source>
        <dbReference type="PROSITE" id="PS50016"/>
    </source>
</evidence>
<dbReference type="PROSITE" id="PS50812">
    <property type="entry name" value="PWWP"/>
    <property type="match status" value="1"/>
</dbReference>
<dbReference type="SUPFAM" id="SSF144232">
    <property type="entry name" value="HIT/MYND zinc finger-like"/>
    <property type="match status" value="1"/>
</dbReference>
<feature type="compositionally biased region" description="Polar residues" evidence="15">
    <location>
        <begin position="538"/>
        <end position="557"/>
    </location>
</feature>
<evidence type="ECO:0000259" key="18">
    <source>
        <dbReference type="PROSITE" id="PS50812"/>
    </source>
</evidence>
<feature type="compositionally biased region" description="Basic and acidic residues" evidence="15">
    <location>
        <begin position="993"/>
        <end position="1003"/>
    </location>
</feature>
<dbReference type="Pfam" id="PF00628">
    <property type="entry name" value="PHD"/>
    <property type="match status" value="1"/>
</dbReference>
<evidence type="ECO:0000256" key="14">
    <source>
        <dbReference type="SAM" id="Coils"/>
    </source>
</evidence>
<keyword evidence="21" id="KW-1185">Reference proteome</keyword>
<dbReference type="InterPro" id="IPR000313">
    <property type="entry name" value="PWWP_dom"/>
</dbReference>
<reference evidence="20" key="1">
    <citation type="submission" date="2025-08" db="UniProtKB">
        <authorList>
            <consortium name="Ensembl"/>
        </authorList>
    </citation>
    <scope>IDENTIFICATION</scope>
</reference>
<evidence type="ECO:0000259" key="16">
    <source>
        <dbReference type="PROSITE" id="PS50014"/>
    </source>
</evidence>
<dbReference type="FunFam" id="1.20.920.10:FF:000005">
    <property type="entry name" value="protein kinase C-binding protein 1 isoform X2"/>
    <property type="match status" value="1"/>
</dbReference>
<protein>
    <submittedName>
        <fullName evidence="20">Zinc finger MYND-type containing 8</fullName>
    </submittedName>
</protein>
<dbReference type="Pfam" id="PF00855">
    <property type="entry name" value="PWWP"/>
    <property type="match status" value="1"/>
</dbReference>
<evidence type="ECO:0000256" key="7">
    <source>
        <dbReference type="ARBA" id="ARBA00022853"/>
    </source>
</evidence>
<dbReference type="Pfam" id="PF23460">
    <property type="entry name" value="ZMYND8_CC"/>
    <property type="match status" value="1"/>
</dbReference>
<dbReference type="InterPro" id="IPR019786">
    <property type="entry name" value="Zinc_finger_PHD-type_CS"/>
</dbReference>
<sequence>MEISTRSKDTGSTERMTQKRKMPSPSHSSNGHSSAETSPCPVKKKKKPGALSSSKDQSELRHGPFYYVKQPALTTDPVDVIPQDGRNDFYCWLCHREGQVLCCELCPRVYHAKCLKLPAEPEGDWFCPECEKITVAECIETQSKAMMMLTIDQLSYLLKFALQKMKQPGTEPFQKPVSLEQHPDYAEYIFHPMDLCTLEKNIKKKMYGCTEAFLADAKWILHNCIIYNGGNHKLTATAKVIVKICEHEMNEIEVCPECYLSACQKRDNWFCEPCSNPHPLVWAKLKGFPFWPAKALRDKDGQVDARFFGQHDRAWVPLNNCYLMSKEIPFSVKKTKSIFNSAMQEMEVYVENMKKKFGVFNYAPFRTPYTPDNNFQMLLDPANPSSTPLKPEKQEKIKLSFDMTASPKIPLTRTMLSGTGVGGSTGGRRLPLSDMPRSPMSTNSSAHTGSDGEQETVDKSQTKTPNNQYSTGEESMDCTASPAHPRPGPAGCSLDSPKPFHSQAPGIPKQEKTPPTGSILNLNLDRSKAEMDLKELSETVQQKQGATPVLTSPKRQIKSRFQLNLDKTIESCKAQLGIDEISVDVYKGVEHSDSEDSDKSDSSDSEYASDEEQKTKDGQDVAPNDEAQKEPAKSKVKDQTSPSQDKEGKADGVVGSESAAGDTTATASDAPTKEKISKDSEKESPEKTKAPPASPGPRDKSQVKEDAKQSVPVEDSDSERELVIDLGEDQGGKDRKRSRKENAAVKESSAGKPEAVQQKDTPISTSTSAVTLVSSSPASVAMMAASSLATAATSSPVATDLYIPTASADVAADIAKYTNKIMDAIKGTMTEIYNDLSKSTSGNTIAEIRRLRIEIEKLQWLHQQELSEMKHNLELTMAEMRQSLEQERERLVTEVKKQMELEKQQAVDETKKKQWCANCRKEAIFYCCWNTSYCDYPCQQAHWPEHMKSCTQSATAPQQEPEAESTADLPNKGLGQTSSGPNSLRDTPVSAPSDKDSDMEKSTDNVAVTLS</sequence>
<dbReference type="Pfam" id="PF12064">
    <property type="entry name" value="DUF3544"/>
    <property type="match status" value="1"/>
</dbReference>
<dbReference type="InterPro" id="IPR044075">
    <property type="entry name" value="PRKCBP1_PHD"/>
</dbReference>
<evidence type="ECO:0000256" key="10">
    <source>
        <dbReference type="ARBA" id="ARBA00023163"/>
    </source>
</evidence>
<keyword evidence="11" id="KW-0539">Nucleus</keyword>
<accession>A0A8C4F2N7</accession>
<feature type="compositionally biased region" description="Low complexity" evidence="15">
    <location>
        <begin position="655"/>
        <end position="670"/>
    </location>
</feature>
<dbReference type="InterPro" id="IPR001487">
    <property type="entry name" value="Bromodomain"/>
</dbReference>
<dbReference type="SMART" id="SM00293">
    <property type="entry name" value="PWWP"/>
    <property type="match status" value="1"/>
</dbReference>
<keyword evidence="4" id="KW-0479">Metal-binding</keyword>
<dbReference type="GO" id="GO:0005634">
    <property type="term" value="C:nucleus"/>
    <property type="evidence" value="ECO:0007669"/>
    <property type="project" value="UniProtKB-SubCell"/>
</dbReference>
<dbReference type="InterPro" id="IPR037967">
    <property type="entry name" value="ZMYND8_Bromo_dom"/>
</dbReference>
<feature type="domain" description="PWWP" evidence="18">
    <location>
        <begin position="277"/>
        <end position="327"/>
    </location>
</feature>
<dbReference type="GO" id="GO:0003714">
    <property type="term" value="F:transcription corepressor activity"/>
    <property type="evidence" value="ECO:0007669"/>
    <property type="project" value="TreeGrafter"/>
</dbReference>
<dbReference type="InterPro" id="IPR011011">
    <property type="entry name" value="Znf_FYVE_PHD"/>
</dbReference>
<evidence type="ECO:0000256" key="8">
    <source>
        <dbReference type="ARBA" id="ARBA00023015"/>
    </source>
</evidence>
<dbReference type="Gene3D" id="3.30.40.10">
    <property type="entry name" value="Zinc/RING finger domain, C3HC4 (zinc finger)"/>
    <property type="match status" value="1"/>
</dbReference>
<comment type="subcellular location">
    <subcellularLocation>
        <location evidence="2">Chromosome</location>
    </subcellularLocation>
    <subcellularLocation>
        <location evidence="1">Nucleus</location>
    </subcellularLocation>
</comment>
<dbReference type="InterPro" id="IPR021931">
    <property type="entry name" value="ZMYND8"/>
</dbReference>
<evidence type="ECO:0000256" key="15">
    <source>
        <dbReference type="SAM" id="MobiDB-lite"/>
    </source>
</evidence>
<evidence type="ECO:0000256" key="2">
    <source>
        <dbReference type="ARBA" id="ARBA00004286"/>
    </source>
</evidence>
<dbReference type="CDD" id="cd05508">
    <property type="entry name" value="Bromo_RACK7"/>
    <property type="match status" value="1"/>
</dbReference>
<dbReference type="CDD" id="cd15538">
    <property type="entry name" value="PHD_PRKCBP1"/>
    <property type="match status" value="1"/>
</dbReference>
<feature type="region of interest" description="Disordered" evidence="15">
    <location>
        <begin position="589"/>
        <end position="766"/>
    </location>
</feature>
<dbReference type="Gene3D" id="2.30.30.140">
    <property type="match status" value="1"/>
</dbReference>
<dbReference type="InterPro" id="IPR056987">
    <property type="entry name" value="ZMYND8_CC"/>
</dbReference>
<dbReference type="InterPro" id="IPR057053">
    <property type="entry name" value="MYND_ZMYND11_ZMYD8"/>
</dbReference>
<dbReference type="GeneTree" id="ENSGT00940000154897"/>
<dbReference type="PRINTS" id="PR00503">
    <property type="entry name" value="BROMODOMAIN"/>
</dbReference>
<keyword evidence="9 12" id="KW-0103">Bromodomain</keyword>
<evidence type="ECO:0000313" key="21">
    <source>
        <dbReference type="Proteomes" id="UP000694389"/>
    </source>
</evidence>
<dbReference type="InterPro" id="IPR002893">
    <property type="entry name" value="Znf_MYND"/>
</dbReference>
<proteinExistence type="predicted"/>